<dbReference type="InterPro" id="IPR029052">
    <property type="entry name" value="Metallo-depent_PP-like"/>
</dbReference>
<dbReference type="OrthoDB" id="5405713at2"/>
<evidence type="ECO:0000313" key="4">
    <source>
        <dbReference type="Proteomes" id="UP000005808"/>
    </source>
</evidence>
<dbReference type="Pfam" id="PF09587">
    <property type="entry name" value="PGA_cap"/>
    <property type="match status" value="1"/>
</dbReference>
<gene>
    <name evidence="3" type="ORF">OR16_33458</name>
</gene>
<dbReference type="Proteomes" id="UP000005808">
    <property type="component" value="Unassembled WGS sequence"/>
</dbReference>
<organism evidence="3 4">
    <name type="scientific">Cupriavidus basilensis OR16</name>
    <dbReference type="NCBI Taxonomy" id="1127483"/>
    <lineage>
        <taxon>Bacteria</taxon>
        <taxon>Pseudomonadati</taxon>
        <taxon>Pseudomonadota</taxon>
        <taxon>Betaproteobacteria</taxon>
        <taxon>Burkholderiales</taxon>
        <taxon>Burkholderiaceae</taxon>
        <taxon>Cupriavidus</taxon>
    </lineage>
</organism>
<dbReference type="PANTHER" id="PTHR33393">
    <property type="entry name" value="POLYGLUTAMINE SYNTHESIS ACCESSORY PROTEIN RV0574C-RELATED"/>
    <property type="match status" value="1"/>
</dbReference>
<dbReference type="SMART" id="SM00854">
    <property type="entry name" value="PGA_cap"/>
    <property type="match status" value="1"/>
</dbReference>
<dbReference type="InterPro" id="IPR019079">
    <property type="entry name" value="Capsule_synth_CapA"/>
</dbReference>
<comment type="caution">
    <text evidence="3">The sequence shown here is derived from an EMBL/GenBank/DDBJ whole genome shotgun (WGS) entry which is preliminary data.</text>
</comment>
<dbReference type="InterPro" id="IPR052169">
    <property type="entry name" value="CW_Biosynth-Accessory"/>
</dbReference>
<dbReference type="RefSeq" id="WP_006162570.1">
    <property type="nucleotide sequence ID" value="NZ_AHJE01000100.1"/>
</dbReference>
<reference evidence="3 4" key="1">
    <citation type="journal article" date="2012" name="J. Bacteriol.">
        <title>De Novo Genome Project of Cupriavidus basilensis OR16.</title>
        <authorList>
            <person name="Cserhati M."/>
            <person name="Kriszt B."/>
            <person name="Szoboszlay S."/>
            <person name="Toth A."/>
            <person name="Szabo I."/>
            <person name="Tancsics A."/>
            <person name="Nagy I."/>
            <person name="Horvath B."/>
            <person name="Nagy I."/>
            <person name="Kukolya J."/>
        </authorList>
    </citation>
    <scope>NUCLEOTIDE SEQUENCE [LARGE SCALE GENOMIC DNA]</scope>
    <source>
        <strain evidence="3 4">OR16</strain>
    </source>
</reference>
<protein>
    <submittedName>
        <fullName evidence="3">Poly-gamma-glutamate synthesis protein</fullName>
    </submittedName>
</protein>
<proteinExistence type="inferred from homology"/>
<sequence length="386" mass="41277">MDNATRTTPGDLASASGTCVRLFLCGDVMTGRGIDQILPHPGKPHLYEHWLRSASGYVELAERATGAIPRPVDPAYPWGDTLALLEQCQPDARIVNLETAVTTSEDAQPGKGIHYRMHPGNVSCLASARLDCCVLANNHVLDWGRAGLYETLAVLHGAGMRTAGAGRNAVQAAAPAVIGLARGARVLVFAYATETSGVPADWAAAAGQAGVNFLPSISARAADDIACHVTAARQAGDIVVVSLHWGGNWGFEISRAERAFAHRLIDAAGADIVYGHSSHHVKGIEVYRDRLILYGCGDFLNDYEGIGGQQSYRPDLALMYFTHIDAATGALRALSAVPMQIRHFSLRRAPREGVSWLRATLDREGGKLGTHVIRTADDCLALRWAS</sequence>
<dbReference type="EMBL" id="AHJE01000100">
    <property type="protein sequence ID" value="EHP39118.1"/>
    <property type="molecule type" value="Genomic_DNA"/>
</dbReference>
<dbReference type="PATRIC" id="fig|1127483.3.peg.6676"/>
<dbReference type="SUPFAM" id="SSF56300">
    <property type="entry name" value="Metallo-dependent phosphatases"/>
    <property type="match status" value="1"/>
</dbReference>
<name>H1SEG4_9BURK</name>
<dbReference type="AlphaFoldDB" id="H1SEG4"/>
<accession>H1SEG4</accession>
<dbReference type="CDD" id="cd07381">
    <property type="entry name" value="MPP_CapA"/>
    <property type="match status" value="1"/>
</dbReference>
<comment type="similarity">
    <text evidence="1">Belongs to the CapA family.</text>
</comment>
<evidence type="ECO:0000313" key="3">
    <source>
        <dbReference type="EMBL" id="EHP39118.1"/>
    </source>
</evidence>
<dbReference type="Gene3D" id="3.60.21.10">
    <property type="match status" value="1"/>
</dbReference>
<evidence type="ECO:0000256" key="1">
    <source>
        <dbReference type="ARBA" id="ARBA00005662"/>
    </source>
</evidence>
<feature type="domain" description="Capsule synthesis protein CapA" evidence="2">
    <location>
        <begin position="21"/>
        <end position="303"/>
    </location>
</feature>
<dbReference type="PANTHER" id="PTHR33393:SF11">
    <property type="entry name" value="POLYGLUTAMINE SYNTHESIS ACCESSORY PROTEIN RV0574C-RELATED"/>
    <property type="match status" value="1"/>
</dbReference>
<evidence type="ECO:0000259" key="2">
    <source>
        <dbReference type="SMART" id="SM00854"/>
    </source>
</evidence>